<evidence type="ECO:0000313" key="4">
    <source>
        <dbReference type="Proteomes" id="UP000319040"/>
    </source>
</evidence>
<dbReference type="AlphaFoldDB" id="A0A521DYJ3"/>
<feature type="domain" description="3-keto-alpha-glucoside-1,2-lyase/3-keto-2-hydroxy-glucal hydratase" evidence="2">
    <location>
        <begin position="53"/>
        <end position="263"/>
    </location>
</feature>
<dbReference type="Gene3D" id="2.60.120.560">
    <property type="entry name" value="Exo-inulinase, domain 1"/>
    <property type="match status" value="1"/>
</dbReference>
<evidence type="ECO:0000256" key="1">
    <source>
        <dbReference type="SAM" id="SignalP"/>
    </source>
</evidence>
<reference evidence="3 4" key="1">
    <citation type="submission" date="2017-05" db="EMBL/GenBank/DDBJ databases">
        <authorList>
            <person name="Varghese N."/>
            <person name="Submissions S."/>
        </authorList>
    </citation>
    <scope>NUCLEOTIDE SEQUENCE [LARGE SCALE GENOMIC DNA]</scope>
    <source>
        <strain evidence="3 4">DSM 27040</strain>
    </source>
</reference>
<proteinExistence type="predicted"/>
<keyword evidence="1" id="KW-0732">Signal</keyword>
<evidence type="ECO:0000259" key="2">
    <source>
        <dbReference type="Pfam" id="PF06439"/>
    </source>
</evidence>
<keyword evidence="4" id="KW-1185">Reference proteome</keyword>
<feature type="signal peptide" evidence="1">
    <location>
        <begin position="1"/>
        <end position="18"/>
    </location>
</feature>
<feature type="chain" id="PRO_5021781436" description="3-keto-alpha-glucoside-1,2-lyase/3-keto-2-hydroxy-glucal hydratase domain-containing protein" evidence="1">
    <location>
        <begin position="19"/>
        <end position="266"/>
    </location>
</feature>
<dbReference type="EMBL" id="FXTB01000007">
    <property type="protein sequence ID" value="SMO76688.1"/>
    <property type="molecule type" value="Genomic_DNA"/>
</dbReference>
<dbReference type="RefSeq" id="WP_142533923.1">
    <property type="nucleotide sequence ID" value="NZ_FXTB01000007.1"/>
</dbReference>
<dbReference type="Pfam" id="PF06439">
    <property type="entry name" value="3keto-disac_hyd"/>
    <property type="match status" value="1"/>
</dbReference>
<dbReference type="OrthoDB" id="9806233at2"/>
<dbReference type="Proteomes" id="UP000319040">
    <property type="component" value="Unassembled WGS sequence"/>
</dbReference>
<dbReference type="PROSITE" id="PS51257">
    <property type="entry name" value="PROKAR_LIPOPROTEIN"/>
    <property type="match status" value="1"/>
</dbReference>
<gene>
    <name evidence="3" type="ORF">SAMN06265379_10733</name>
</gene>
<dbReference type="InterPro" id="IPR010496">
    <property type="entry name" value="AL/BT2_dom"/>
</dbReference>
<sequence length="266" mass="30024">MKQNLLLSLLFAGLLALGACGTGSNKKNTSNSEAMLKSETKPNMLSSEEVDEGWILLFNGKNFDGWRGYGRKDVPAAWSIEDDAIKINGSGEGEAGAKDGGDIIYDQQFKNFELHFEWKVSKGGNSGVFYLGQEVENQPIWRSSPEYQILDNENHVDARLGKDNNRMSASLYDMIPATPQNSKPYGEWNTGAIIVYKGTVVHMQNDEVVLEYHLWTPEWEQMIENSKFKGWQEMINAGGENRQGYIGLQDHGDDVWFRSIKIKRMD</sequence>
<organism evidence="3 4">
    <name type="scientific">Saccharicrinis carchari</name>
    <dbReference type="NCBI Taxonomy" id="1168039"/>
    <lineage>
        <taxon>Bacteria</taxon>
        <taxon>Pseudomonadati</taxon>
        <taxon>Bacteroidota</taxon>
        <taxon>Bacteroidia</taxon>
        <taxon>Marinilabiliales</taxon>
        <taxon>Marinilabiliaceae</taxon>
        <taxon>Saccharicrinis</taxon>
    </lineage>
</organism>
<protein>
    <recommendedName>
        <fullName evidence="2">3-keto-alpha-glucoside-1,2-lyase/3-keto-2-hydroxy-glucal hydratase domain-containing protein</fullName>
    </recommendedName>
</protein>
<dbReference type="GO" id="GO:0016787">
    <property type="term" value="F:hydrolase activity"/>
    <property type="evidence" value="ECO:0007669"/>
    <property type="project" value="InterPro"/>
</dbReference>
<evidence type="ECO:0000313" key="3">
    <source>
        <dbReference type="EMBL" id="SMO76688.1"/>
    </source>
</evidence>
<accession>A0A521DYJ3</accession>
<name>A0A521DYJ3_SACCC</name>